<feature type="region of interest" description="Disordered" evidence="2">
    <location>
        <begin position="678"/>
        <end position="719"/>
    </location>
</feature>
<sequence length="719" mass="82939">MEIVESIKNISVQDPPEGEFSSANLKWTKFGTAEHHDDVAKIRYDRVDDFIYGECSNVEFPTRFHIERGRKRRRGSLKEYKSDEYLEYKLYWCSFGPENYGEGGDILPSRRYRLNTRNRAAIPQSMRGCTCHFAVKRLYESPTLALIIYNERRHVNKSGFPCHGPLDRDAIGPGAKKVPYIGTEIQQQTMSMIYLGMPEENVVQKHLEGIQRYCDADAKLNKMASQYVQKLGMVIKRSTHELDLDDQASVRLWVERNRKSVFFYQDSTDVDPFILGIQTEWQVQQMIRFGHRSIIAADSTFGLKKLKYPLCTLLVFDSRQHALPVAWIITPSFAKPDISKWMKSLVGRIRAVDTGWKVSGFVIDDAAAELEPIRNIFCCPVLFSLWRVRRAWLRNIVKKCSKMEVRREIFKCLGDVVNSIWKGLDSAVAIEKFMQDFIDQTAFMQYFKDCWLPKIEMWLSIMRSVPLASQEAAGAVEAYHIKLKSKLYDDSHLGAFQRVDWLIHNLTAELHSSYWLDRYSDEHDTFKDVKETYIASTSWHRALQISDTAVCFRENNDFFAEVQSQKDNNVSRIVWNPGSEFAFCDCSWALQGNLCKHVIKVNMMCKIRQGSGSMSFNSFRDLLTMLLRKPMDDSIEMDKAMAWTQQMLNQVQSLVEITSANDIGTVVNSFPLKWVSRKTRTSARKPSANSALISGSNSEDSNDTAQRNHRKRKRLSKLG</sequence>
<dbReference type="Pfam" id="PF04434">
    <property type="entry name" value="SWIM"/>
    <property type="match status" value="1"/>
</dbReference>
<reference evidence="4" key="1">
    <citation type="journal article" date="2021" name="Nat. Commun.">
        <title>Genomic analyses provide insights into spinach domestication and the genetic basis of agronomic traits.</title>
        <authorList>
            <person name="Cai X."/>
            <person name="Sun X."/>
            <person name="Xu C."/>
            <person name="Sun H."/>
            <person name="Wang X."/>
            <person name="Ge C."/>
            <person name="Zhang Z."/>
            <person name="Wang Q."/>
            <person name="Fei Z."/>
            <person name="Jiao C."/>
            <person name="Wang Q."/>
        </authorList>
    </citation>
    <scope>NUCLEOTIDE SEQUENCE [LARGE SCALE GENOMIC DNA]</scope>
    <source>
        <strain evidence="4">cv. Varoflay</strain>
    </source>
</reference>
<dbReference type="GO" id="GO:0008270">
    <property type="term" value="F:zinc ion binding"/>
    <property type="evidence" value="ECO:0007669"/>
    <property type="project" value="UniProtKB-KW"/>
</dbReference>
<dbReference type="RefSeq" id="XP_021856402.1">
    <property type="nucleotide sequence ID" value="XM_022000710.1"/>
</dbReference>
<dbReference type="PROSITE" id="PS50966">
    <property type="entry name" value="ZF_SWIM"/>
    <property type="match status" value="1"/>
</dbReference>
<dbReference type="OrthoDB" id="1703243at2759"/>
<evidence type="ECO:0000313" key="4">
    <source>
        <dbReference type="Proteomes" id="UP000813463"/>
    </source>
</evidence>
<dbReference type="PANTHER" id="PTHR33977">
    <property type="entry name" value="ZINC ION BINDING PROTEIN"/>
    <property type="match status" value="1"/>
</dbReference>
<dbReference type="AlphaFoldDB" id="A0A9R0IVM5"/>
<dbReference type="KEGG" id="soe:110795696"/>
<evidence type="ECO:0000313" key="5">
    <source>
        <dbReference type="RefSeq" id="XP_021856401.1"/>
    </source>
</evidence>
<dbReference type="GeneID" id="110795696"/>
<dbReference type="RefSeq" id="XP_021856401.1">
    <property type="nucleotide sequence ID" value="XM_022000709.1"/>
</dbReference>
<evidence type="ECO:0000256" key="2">
    <source>
        <dbReference type="SAM" id="MobiDB-lite"/>
    </source>
</evidence>
<protein>
    <submittedName>
        <fullName evidence="5 6">Uncharacterized protein LOC110795696</fullName>
    </submittedName>
</protein>
<gene>
    <name evidence="5 6" type="primary">LOC110795696</name>
</gene>
<keyword evidence="4" id="KW-1185">Reference proteome</keyword>
<keyword evidence="1" id="KW-0479">Metal-binding</keyword>
<keyword evidence="1" id="KW-0863">Zinc-finger</keyword>
<feature type="domain" description="SWIM-type" evidence="3">
    <location>
        <begin position="569"/>
        <end position="606"/>
    </location>
</feature>
<proteinExistence type="predicted"/>
<dbReference type="PANTHER" id="PTHR33977:SF2">
    <property type="entry name" value="OS09G0309100 PROTEIN"/>
    <property type="match status" value="1"/>
</dbReference>
<feature type="compositionally biased region" description="Basic residues" evidence="2">
    <location>
        <begin position="707"/>
        <end position="719"/>
    </location>
</feature>
<evidence type="ECO:0000259" key="3">
    <source>
        <dbReference type="PROSITE" id="PS50966"/>
    </source>
</evidence>
<keyword evidence="1" id="KW-0862">Zinc</keyword>
<accession>A0A9R0IVM5</accession>
<dbReference type="Proteomes" id="UP000813463">
    <property type="component" value="Chromosome 4"/>
</dbReference>
<reference evidence="5 6" key="2">
    <citation type="submission" date="2025-04" db="UniProtKB">
        <authorList>
            <consortium name="RefSeq"/>
        </authorList>
    </citation>
    <scope>IDENTIFICATION</scope>
</reference>
<organism evidence="4 5">
    <name type="scientific">Spinacia oleracea</name>
    <name type="common">Spinach</name>
    <dbReference type="NCBI Taxonomy" id="3562"/>
    <lineage>
        <taxon>Eukaryota</taxon>
        <taxon>Viridiplantae</taxon>
        <taxon>Streptophyta</taxon>
        <taxon>Embryophyta</taxon>
        <taxon>Tracheophyta</taxon>
        <taxon>Spermatophyta</taxon>
        <taxon>Magnoliopsida</taxon>
        <taxon>eudicotyledons</taxon>
        <taxon>Gunneridae</taxon>
        <taxon>Pentapetalae</taxon>
        <taxon>Caryophyllales</taxon>
        <taxon>Chenopodiaceae</taxon>
        <taxon>Chenopodioideae</taxon>
        <taxon>Anserineae</taxon>
        <taxon>Spinacia</taxon>
    </lineage>
</organism>
<dbReference type="InterPro" id="IPR007527">
    <property type="entry name" value="Znf_SWIM"/>
</dbReference>
<feature type="compositionally biased region" description="Polar residues" evidence="2">
    <location>
        <begin position="687"/>
        <end position="705"/>
    </location>
</feature>
<evidence type="ECO:0000256" key="1">
    <source>
        <dbReference type="PROSITE-ProRule" id="PRU00325"/>
    </source>
</evidence>
<name>A0A9R0IVM5_SPIOL</name>
<evidence type="ECO:0000313" key="6">
    <source>
        <dbReference type="RefSeq" id="XP_021856402.1"/>
    </source>
</evidence>